<dbReference type="GO" id="GO:0042742">
    <property type="term" value="P:defense response to bacterium"/>
    <property type="evidence" value="ECO:0007669"/>
    <property type="project" value="UniProtKB-KW"/>
</dbReference>
<protein>
    <submittedName>
        <fullName evidence="4">Pesticin domain-containing protein</fullName>
    </submittedName>
</protein>
<keyword evidence="2" id="KW-0081">Bacteriolytic enzyme</keyword>
<evidence type="ECO:0000256" key="2">
    <source>
        <dbReference type="ARBA" id="ARBA00022638"/>
    </source>
</evidence>
<keyword evidence="5" id="KW-1185">Reference proteome</keyword>
<dbReference type="RefSeq" id="YP_009777877.1">
    <property type="nucleotide sequence ID" value="NC_047705.1"/>
</dbReference>
<proteinExistence type="predicted"/>
<dbReference type="Proteomes" id="UP000504935">
    <property type="component" value="Segment"/>
</dbReference>
<dbReference type="InterPro" id="IPR023347">
    <property type="entry name" value="Lysozyme_dom_sf"/>
</dbReference>
<feature type="domain" description="Pesticin C-terminal" evidence="3">
    <location>
        <begin position="3"/>
        <end position="147"/>
    </location>
</feature>
<dbReference type="InterPro" id="IPR023346">
    <property type="entry name" value="Lysozyme-like_dom_sf"/>
</dbReference>
<evidence type="ECO:0000313" key="4">
    <source>
        <dbReference type="EMBL" id="BAQ94335.1"/>
    </source>
</evidence>
<evidence type="ECO:0000259" key="3">
    <source>
        <dbReference type="Pfam" id="PF16754"/>
    </source>
</evidence>
<reference evidence="4 5" key="1">
    <citation type="journal article" date="2013" name="PLoS Genet.">
        <title>Expanding the Marine Virosphere Using Metagenomics.</title>
        <authorList>
            <person name="Mizuno C.M."/>
            <person name="Rodriguez-Valera F."/>
            <person name="Kimes N.E."/>
            <person name="Ghai R."/>
        </authorList>
    </citation>
    <scope>NUCLEOTIDE SEQUENCE [LARGE SCALE GENOMIC DNA]</scope>
    <source>
        <strain evidence="4">UvMED-CGR-U-MedDCM-OCT-S46-C10</strain>
    </source>
</reference>
<evidence type="ECO:0000313" key="5">
    <source>
        <dbReference type="Proteomes" id="UP000504935"/>
    </source>
</evidence>
<accession>A0A6S4P9Y9</accession>
<dbReference type="Pfam" id="PF16754">
    <property type="entry name" value="Pesticin"/>
    <property type="match status" value="1"/>
</dbReference>
<dbReference type="GO" id="GO:0031640">
    <property type="term" value="P:killing of cells of another organism"/>
    <property type="evidence" value="ECO:0007669"/>
    <property type="project" value="UniProtKB-KW"/>
</dbReference>
<dbReference type="KEGG" id="vg:55412454"/>
<evidence type="ECO:0000256" key="1">
    <source>
        <dbReference type="ARBA" id="ARBA00022529"/>
    </source>
</evidence>
<dbReference type="Gene3D" id="1.10.530.40">
    <property type="match status" value="1"/>
</dbReference>
<dbReference type="CDD" id="cd16902">
    <property type="entry name" value="pesticin_lyz"/>
    <property type="match status" value="1"/>
</dbReference>
<dbReference type="EMBL" id="AP013545">
    <property type="protein sequence ID" value="BAQ94335.1"/>
    <property type="molecule type" value="Genomic_DNA"/>
</dbReference>
<dbReference type="GeneID" id="55412454"/>
<sequence>MSNIDFDFIIKREGFETEGKVPDAANSKSGVTIASGFDLGARALEDLKGLPQDIIDLLTPFLGFKGAEAEEIASNLKISEDQAKTINEFAKSEAITKLKNKWENSTGSSFDDLSTEQATVLASVAFQYGDLESRTPNFWKQTTSGDWVGAYKNLLNFGDRYKSRRLAEAQLLWSSDSLKKSISEGTSTGILSNEAQDALNQVTDSMSVTSDDVDNIVENTVETVEEITKTPLETDDLSQDDNLLGENFDDLKNPRWASEAAFRNKEEEYILANGDEIKKKIEKQNKAIDETNYLVGHENPQFLEPLGSIPQPLSEQEQFNLDKKNKEISNAIAANTSYSQIASAAIDQEWMSSWVLKTGNGEELTPNYNFEINDIVPDKETWDELKKDVNEEFLDAFNITDSLPVLRRTKARILDVQEKTAIINAKGMVTGVTARLLAAILDPSAWTLAIATDGVMAPAIIMNKASRLTRIVRGGLAAGSTNAMIEMSLASQNPTLGLREVLIAAGAGFVLGGTLRGLRATNRIDDDEAAIIKAVDDFVKVKEGQDVVESGLEFTTKGNKRYEQLNRTEQDNFDKIANEYDLTLVERTTLRADGNIEIRMPDGKDEYIITKEGKVYKCK</sequence>
<organism evidence="4 5">
    <name type="scientific">uncultured phage MedDCM-OCT-S46-C10</name>
    <dbReference type="NCBI Taxonomy" id="2741074"/>
    <lineage>
        <taxon>Viruses</taxon>
        <taxon>Duplodnaviria</taxon>
        <taxon>Heunggongvirae</taxon>
        <taxon>Uroviricota</taxon>
        <taxon>Caudoviricetes</taxon>
        <taxon>Autographivirales</taxon>
        <taxon>Foussvirus</taxon>
        <taxon>Foussvirus S46C10</taxon>
    </lineage>
</organism>
<keyword evidence="1" id="KW-0929">Antimicrobial</keyword>
<dbReference type="GO" id="GO:0003796">
    <property type="term" value="F:lysozyme activity"/>
    <property type="evidence" value="ECO:0007669"/>
    <property type="project" value="InterPro"/>
</dbReference>
<name>A0A6S4P9Y9_9CAUD</name>
<dbReference type="InterPro" id="IPR031922">
    <property type="entry name" value="Pesticin_C"/>
</dbReference>
<dbReference type="SUPFAM" id="SSF53955">
    <property type="entry name" value="Lysozyme-like"/>
    <property type="match status" value="1"/>
</dbReference>